<evidence type="ECO:0000259" key="1">
    <source>
        <dbReference type="Pfam" id="PF16694"/>
    </source>
</evidence>
<evidence type="ECO:0000259" key="2">
    <source>
        <dbReference type="Pfam" id="PF16871"/>
    </source>
</evidence>
<reference evidence="3" key="1">
    <citation type="submission" date="2021-04" db="EMBL/GenBank/DDBJ databases">
        <title>Luteolibacter sp. 32A isolated from the skin of an Anderson's salamander (Ambystoma andersonii).</title>
        <authorList>
            <person name="Spergser J."/>
            <person name="Busse H.-J."/>
        </authorList>
    </citation>
    <scope>NUCLEOTIDE SEQUENCE</scope>
    <source>
        <strain evidence="3">32A</strain>
    </source>
</reference>
<dbReference type="InterPro" id="IPR031712">
    <property type="entry name" value="DUF5077"/>
</dbReference>
<name>A0A975GA13_9BACT</name>
<evidence type="ECO:0000313" key="4">
    <source>
        <dbReference type="Proteomes" id="UP000676169"/>
    </source>
</evidence>
<proteinExistence type="predicted"/>
<dbReference type="CDD" id="cd20716">
    <property type="entry name" value="cyt_P460_fam"/>
    <property type="match status" value="1"/>
</dbReference>
<dbReference type="Proteomes" id="UP000676169">
    <property type="component" value="Chromosome"/>
</dbReference>
<evidence type="ECO:0000313" key="3">
    <source>
        <dbReference type="EMBL" id="QUE51530.1"/>
    </source>
</evidence>
<dbReference type="RefSeq" id="WP_211631669.1">
    <property type="nucleotide sequence ID" value="NZ_CP073100.1"/>
</dbReference>
<dbReference type="Gene3D" id="2.60.120.260">
    <property type="entry name" value="Galactose-binding domain-like"/>
    <property type="match status" value="1"/>
</dbReference>
<accession>A0A975GA13</accession>
<protein>
    <submittedName>
        <fullName evidence="3">Cytochrome P460 family protein</fullName>
    </submittedName>
</protein>
<dbReference type="Gene3D" id="3.50.70.20">
    <property type="entry name" value="Cytochrome P460"/>
    <property type="match status" value="1"/>
</dbReference>
<dbReference type="InterPro" id="IPR038142">
    <property type="entry name" value="Cytochrome_P460_sp"/>
</dbReference>
<dbReference type="SUPFAM" id="SSF49785">
    <property type="entry name" value="Galactose-binding domain-like"/>
    <property type="match status" value="1"/>
</dbReference>
<dbReference type="KEGG" id="lamb:KBB96_01235"/>
<feature type="domain" description="Cytochrome P460" evidence="1">
    <location>
        <begin position="17"/>
        <end position="115"/>
    </location>
</feature>
<dbReference type="Pfam" id="PF16694">
    <property type="entry name" value="Cytochrome_P460"/>
    <property type="match status" value="1"/>
</dbReference>
<dbReference type="CDD" id="cd02795">
    <property type="entry name" value="CBM6-CBM35-CBM36_like"/>
    <property type="match status" value="1"/>
</dbReference>
<dbReference type="EMBL" id="CP073100">
    <property type="protein sequence ID" value="QUE51530.1"/>
    <property type="molecule type" value="Genomic_DNA"/>
</dbReference>
<sequence>MAPAVSELCRPAATTTSPHDKATFHVFANSPAVQPLFDPWGAFPEGSLLLKEKFNKQTERTELFTGMWKRESGYFPEAGDWEFFTVNADASKIESRGKLPACASCHEDIQKGDHVSKKYIIPTQLTGGRIMLHSSTAKTTGEKLHYEEIEKKNTLGFWTNPADWASWSFQVDRPGTFEIHVWQGCGKGQGGSEVSITSEGQTSTFTVEDTGHFQNFKERVVGKVTYKEPGPRTLEVRAKSKAAAAVMDLRQIILVPVTKE</sequence>
<keyword evidence="4" id="KW-1185">Reference proteome</keyword>
<dbReference type="InterPro" id="IPR032033">
    <property type="entry name" value="Cytochrome_P460"/>
</dbReference>
<dbReference type="AlphaFoldDB" id="A0A975GA13"/>
<dbReference type="Pfam" id="PF16871">
    <property type="entry name" value="DUF5077"/>
    <property type="match status" value="1"/>
</dbReference>
<feature type="domain" description="DUF5077" evidence="2">
    <location>
        <begin position="151"/>
        <end position="254"/>
    </location>
</feature>
<gene>
    <name evidence="3" type="ORF">KBB96_01235</name>
</gene>
<dbReference type="InterPro" id="IPR008979">
    <property type="entry name" value="Galactose-bd-like_sf"/>
</dbReference>
<organism evidence="3 4">
    <name type="scientific">Luteolibacter ambystomatis</name>
    <dbReference type="NCBI Taxonomy" id="2824561"/>
    <lineage>
        <taxon>Bacteria</taxon>
        <taxon>Pseudomonadati</taxon>
        <taxon>Verrucomicrobiota</taxon>
        <taxon>Verrucomicrobiia</taxon>
        <taxon>Verrucomicrobiales</taxon>
        <taxon>Verrucomicrobiaceae</taxon>
        <taxon>Luteolibacter</taxon>
    </lineage>
</organism>